<dbReference type="InterPro" id="IPR007048">
    <property type="entry name" value="IraD/Gp25-like"/>
</dbReference>
<accession>A0ABT8CAX9</accession>
<protein>
    <submittedName>
        <fullName evidence="2">GPW/gp25 family protein</fullName>
    </submittedName>
</protein>
<reference evidence="3" key="1">
    <citation type="journal article" date="2019" name="Int. J. Syst. Evol. Microbiol.">
        <title>The Global Catalogue of Microorganisms (GCM) 10K type strain sequencing project: providing services to taxonomists for standard genome sequencing and annotation.</title>
        <authorList>
            <consortium name="The Broad Institute Genomics Platform"/>
            <consortium name="The Broad Institute Genome Sequencing Center for Infectious Disease"/>
            <person name="Wu L."/>
            <person name="Ma J."/>
        </authorList>
    </citation>
    <scope>NUCLEOTIDE SEQUENCE [LARGE SCALE GENOMIC DNA]</scope>
    <source>
        <strain evidence="3">CECT 7706</strain>
    </source>
</reference>
<dbReference type="Pfam" id="PF04965">
    <property type="entry name" value="GPW_gp25"/>
    <property type="match status" value="1"/>
</dbReference>
<feature type="domain" description="IraD/Gp25-like" evidence="1">
    <location>
        <begin position="29"/>
        <end position="119"/>
    </location>
</feature>
<dbReference type="RefSeq" id="WP_163383508.1">
    <property type="nucleotide sequence ID" value="NZ_JAUFQS010000047.1"/>
</dbReference>
<evidence type="ECO:0000313" key="2">
    <source>
        <dbReference type="EMBL" id="MDN3689963.1"/>
    </source>
</evidence>
<name>A0ABT8CAX9_9BACT</name>
<dbReference type="Gene3D" id="3.10.450.40">
    <property type="match status" value="1"/>
</dbReference>
<proteinExistence type="predicted"/>
<keyword evidence="3" id="KW-1185">Reference proteome</keyword>
<dbReference type="SUPFAM" id="SSF160719">
    <property type="entry name" value="gpW/gp25-like"/>
    <property type="match status" value="1"/>
</dbReference>
<gene>
    <name evidence="2" type="ORF">QWZ15_19220</name>
</gene>
<sequence length="137" mass="15971">MEEEMGFLGRGWRFPPSFDEKTESVNMSSGTRDIQESLWILLSTRLGERIMQPKYGCQLDELQFGTLNRTTITYVSELIRTAILYHEPRIEVEKITIKEDENTEGKLIIDLTYHVRGTNSRMNLVYPYYLNEGSGRL</sequence>
<comment type="caution">
    <text evidence="2">The sequence shown here is derived from an EMBL/GenBank/DDBJ whole genome shotgun (WGS) entry which is preliminary data.</text>
</comment>
<organism evidence="2 3">
    <name type="scientific">Cyclobacterium jeungdonense</name>
    <dbReference type="NCBI Taxonomy" id="708087"/>
    <lineage>
        <taxon>Bacteria</taxon>
        <taxon>Pseudomonadati</taxon>
        <taxon>Bacteroidota</taxon>
        <taxon>Cytophagia</taxon>
        <taxon>Cytophagales</taxon>
        <taxon>Cyclobacteriaceae</taxon>
        <taxon>Cyclobacterium</taxon>
    </lineage>
</organism>
<dbReference type="Proteomes" id="UP001236663">
    <property type="component" value="Unassembled WGS sequence"/>
</dbReference>
<evidence type="ECO:0000313" key="3">
    <source>
        <dbReference type="Proteomes" id="UP001236663"/>
    </source>
</evidence>
<evidence type="ECO:0000259" key="1">
    <source>
        <dbReference type="Pfam" id="PF04965"/>
    </source>
</evidence>
<dbReference type="EMBL" id="JAUFQS010000047">
    <property type="protein sequence ID" value="MDN3689963.1"/>
    <property type="molecule type" value="Genomic_DNA"/>
</dbReference>